<accession>A0ABY6CX43</accession>
<dbReference type="Proteomes" id="UP001062165">
    <property type="component" value="Chromosome"/>
</dbReference>
<dbReference type="InterPro" id="IPR052894">
    <property type="entry name" value="AsmA-related"/>
</dbReference>
<dbReference type="PANTHER" id="PTHR30441">
    <property type="entry name" value="DUF748 DOMAIN-CONTAINING PROTEIN"/>
    <property type="match status" value="1"/>
</dbReference>
<evidence type="ECO:0000256" key="1">
    <source>
        <dbReference type="SAM" id="Phobius"/>
    </source>
</evidence>
<sequence>MKILLKAVKITLLVFLIAFTTLIVAGWLMQEKITKLAVAYLSETLGSPMATGEISFSLIENFPQASVRVDGIWVGARQEQVSDPIDTLAKINKLYINLKSTDLLDNVFTIKNLSLEDGYVKYLVDSTGATCFDFLMPSDTTSTPENEVESAPLLLTVDKVTIRNITTLYSDDQLKVKMKAYLPVITCAVDIDELDTRVLANGQVKLSNMSYDNTHLNRMKGADIQFDVAYRSDSVIAKTLKIATDEIDFSAKGKIALTDMYTDLTLSISVPELAALIKYAPEDLLNEYKVSQLSGGIELQTKVKGMATGDDLPHYEVKYKLTEASIKYDTLPLAYNIILKGSATNGAKSNNSTTAILVDLFAIDFSGNHIETSGNFNNLDQLNYNLKTKISLDLLASKPLIPRDLVQQLSGRVQASIQTQGTLPDSIDNKFIEQALQNTRAQIQISDLDLIMDSVVTLNKLSTSIDYKARTIKLKNLSTNLPDYKVNLLDNSIHVRLIGDVMNVERLDLDIPSFYLATDEGSVFGSAYVGKMEDVSFAIQSNIDVELANLKRLAPDTLVNDMKGRFQAKIRTRGEICLDSVATQFENILYDQTTIDLRMKNITLDMTDTLMNVQNLNGHIAVDSRMISISNFGGMYQKMAFNIDTTTIQNLFNTVIRNRPGTLKVDGICSLGDLDYTVLGAFASSEDTPDIEAEEPASEPQAWNYEIKGKLSVNSFKYENSLVKDIQTTYDIQDVKKVIKAQVSVGHVNYEGTLLNGLSTNCEMNTATNEIKGKLAIDNVKYEDALLEQISALYNVNDTVYTVDQLKFLAFGGKVNTAIKVKMDETDHMEIEMKNSVSNIDIRRLMKEMKNFDQQEMTYQQLNGKLSSDNFFLRMTMIGDSIVYDDLRMTCDLKFEDGGIYQYPPVQDMAQYLPKIDNLDTMSFKTINTHMFLFKDAVYVPRTYVVTSVFDVEAIGMQSFGEDYQYHIGINLGQILGKNKQSSLDENAPTKRKKMIRLKATGRKGKYKSGFDKEKDRDAMLTKVKTQEKILEFRFQPKFFTFDTGAEKL</sequence>
<keyword evidence="3" id="KW-1185">Reference proteome</keyword>
<dbReference type="RefSeq" id="WP_263050231.1">
    <property type="nucleotide sequence ID" value="NZ_CP106735.1"/>
</dbReference>
<proteinExistence type="predicted"/>
<keyword evidence="1" id="KW-0812">Transmembrane</keyword>
<evidence type="ECO:0008006" key="4">
    <source>
        <dbReference type="Google" id="ProtNLM"/>
    </source>
</evidence>
<keyword evidence="1" id="KW-0472">Membrane</keyword>
<name>A0ABY6CX43_9BACT</name>
<keyword evidence="1" id="KW-1133">Transmembrane helix</keyword>
<evidence type="ECO:0000313" key="2">
    <source>
        <dbReference type="EMBL" id="UXX78486.1"/>
    </source>
</evidence>
<dbReference type="PANTHER" id="PTHR30441:SF8">
    <property type="entry name" value="DUF748 DOMAIN-CONTAINING PROTEIN"/>
    <property type="match status" value="1"/>
</dbReference>
<reference evidence="2" key="1">
    <citation type="submission" date="2022-10" db="EMBL/GenBank/DDBJ databases">
        <title>Comparative genomics and taxonomic characterization of three novel marine species of genus Reichenbachiella exhibiting antioxidant and polysaccharide degradation activities.</title>
        <authorList>
            <person name="Muhammad N."/>
            <person name="Lee Y.-J."/>
            <person name="Ko J."/>
            <person name="Kim S.-G."/>
        </authorList>
    </citation>
    <scope>NUCLEOTIDE SEQUENCE</scope>
    <source>
        <strain evidence="2">Wsw4-B4</strain>
    </source>
</reference>
<evidence type="ECO:0000313" key="3">
    <source>
        <dbReference type="Proteomes" id="UP001062165"/>
    </source>
</evidence>
<gene>
    <name evidence="2" type="ORF">N7E81_14080</name>
</gene>
<feature type="transmembrane region" description="Helical" evidence="1">
    <location>
        <begin position="12"/>
        <end position="29"/>
    </location>
</feature>
<dbReference type="EMBL" id="CP106735">
    <property type="protein sequence ID" value="UXX78486.1"/>
    <property type="molecule type" value="Genomic_DNA"/>
</dbReference>
<organism evidence="2 3">
    <name type="scientific">Reichenbachiella carrageenanivorans</name>
    <dbReference type="NCBI Taxonomy" id="2979869"/>
    <lineage>
        <taxon>Bacteria</taxon>
        <taxon>Pseudomonadati</taxon>
        <taxon>Bacteroidota</taxon>
        <taxon>Cytophagia</taxon>
        <taxon>Cytophagales</taxon>
        <taxon>Reichenbachiellaceae</taxon>
        <taxon>Reichenbachiella</taxon>
    </lineage>
</organism>
<protein>
    <recommendedName>
        <fullName evidence="4">AsmA-like C-terminal region</fullName>
    </recommendedName>
</protein>